<dbReference type="HAMAP" id="MF_00645">
    <property type="entry name" value="AMMECR1"/>
    <property type="match status" value="1"/>
</dbReference>
<dbReference type="InterPro" id="IPR027485">
    <property type="entry name" value="AMMECR1_N"/>
</dbReference>
<dbReference type="PANTHER" id="PTHR13016">
    <property type="entry name" value="AMMECR1 HOMOLOG"/>
    <property type="match status" value="1"/>
</dbReference>
<dbReference type="RefSeq" id="WP_058938847.1">
    <property type="nucleotide sequence ID" value="NZ_LLYW01000022.1"/>
</dbReference>
<dbReference type="InterPro" id="IPR002733">
    <property type="entry name" value="AMMECR1_domain"/>
</dbReference>
<dbReference type="Proteomes" id="UP000053462">
    <property type="component" value="Unassembled WGS sequence"/>
</dbReference>
<dbReference type="Pfam" id="PF01871">
    <property type="entry name" value="AMMECR1"/>
    <property type="match status" value="1"/>
</dbReference>
<evidence type="ECO:0000313" key="4">
    <source>
        <dbReference type="Proteomes" id="UP000053462"/>
    </source>
</evidence>
<comment type="caution">
    <text evidence="3">The sequence shown here is derived from an EMBL/GenBank/DDBJ whole genome shotgun (WGS) entry which is preliminary data.</text>
</comment>
<evidence type="ECO:0000259" key="2">
    <source>
        <dbReference type="PROSITE" id="PS51112"/>
    </source>
</evidence>
<evidence type="ECO:0000256" key="1">
    <source>
        <dbReference type="HAMAP-Rule" id="MF_00645"/>
    </source>
</evidence>
<dbReference type="NCBIfam" id="TIGR04335">
    <property type="entry name" value="AmmeMemoSam_A"/>
    <property type="match status" value="1"/>
</dbReference>
<dbReference type="NCBIfam" id="TIGR00296">
    <property type="entry name" value="TIGR00296 family protein"/>
    <property type="match status" value="1"/>
</dbReference>
<dbReference type="InterPro" id="IPR023472">
    <property type="entry name" value="Uncharacterised_MJ0810"/>
</dbReference>
<protein>
    <recommendedName>
        <fullName evidence="1">Protein APY94_06430</fullName>
    </recommendedName>
</protein>
<dbReference type="PANTHER" id="PTHR13016:SF0">
    <property type="entry name" value="AMME SYNDROME CANDIDATE GENE 1 PROTEIN"/>
    <property type="match status" value="1"/>
</dbReference>
<reference evidence="3 4" key="1">
    <citation type="submission" date="2015-10" db="EMBL/GenBank/DDBJ databases">
        <title>Draft genome sequence of Thermococcus celericrescens strain DSM 17994.</title>
        <authorList>
            <person name="Hong S.-J."/>
            <person name="Park C.-E."/>
            <person name="Shin J.-H."/>
        </authorList>
    </citation>
    <scope>NUCLEOTIDE SEQUENCE [LARGE SCALE GENOMIC DNA]</scope>
    <source>
        <strain evidence="3 4">DSM 17994</strain>
    </source>
</reference>
<gene>
    <name evidence="3" type="ORF">APY94_06430</name>
</gene>
<keyword evidence="4" id="KW-1185">Reference proteome</keyword>
<feature type="domain" description="AMMECR1" evidence="2">
    <location>
        <begin position="7"/>
        <end position="201"/>
    </location>
</feature>
<dbReference type="Gene3D" id="3.30.1490.150">
    <property type="entry name" value="Hypothetical protein ph0010, domain 2"/>
    <property type="match status" value="1"/>
</dbReference>
<proteinExistence type="inferred from homology"/>
<accession>A0A100XXI8</accession>
<organism evidence="3 4">
    <name type="scientific">Thermococcus celericrescens</name>
    <dbReference type="NCBI Taxonomy" id="227598"/>
    <lineage>
        <taxon>Archaea</taxon>
        <taxon>Methanobacteriati</taxon>
        <taxon>Methanobacteriota</taxon>
        <taxon>Thermococci</taxon>
        <taxon>Thermococcales</taxon>
        <taxon>Thermococcaceae</taxon>
        <taxon>Thermococcus</taxon>
    </lineage>
</organism>
<sequence>MYKIKDEWGEFLVRLARRAIEEYVRNGRTIKPPEDTPPELWEKMGVFVTLNNRHAPPQMALRGCIGFPLPVYPLVEATIKAAIYAAVDDPRFPPVRESELNDLVIEVSVLTPPEPVEGPPEERPRKIKVGRDGLIIEKGIYSGLLLPQVPIEWGWDEEEFLAQTCWKAGLPPDCWLDEDTKVYRFTAEIFEEEKPGGPVKRKPLV</sequence>
<dbReference type="InterPro" id="IPR027623">
    <property type="entry name" value="AmmeMemoSam_A"/>
</dbReference>
<evidence type="ECO:0000313" key="3">
    <source>
        <dbReference type="EMBL" id="KUH33286.1"/>
    </source>
</evidence>
<dbReference type="InterPro" id="IPR023473">
    <property type="entry name" value="AMMECR1"/>
</dbReference>
<dbReference type="InterPro" id="IPR036071">
    <property type="entry name" value="AMMECR1_dom_sf"/>
</dbReference>
<dbReference type="NCBIfam" id="NF002000">
    <property type="entry name" value="PRK00801.1"/>
    <property type="match status" value="1"/>
</dbReference>
<dbReference type="STRING" id="227598.APY94_06430"/>
<dbReference type="SUPFAM" id="SSF143447">
    <property type="entry name" value="AMMECR1-like"/>
    <property type="match status" value="1"/>
</dbReference>
<dbReference type="AlphaFoldDB" id="A0A100XXI8"/>
<dbReference type="Gene3D" id="3.30.700.20">
    <property type="entry name" value="Hypothetical protein ph0010, domain 1"/>
    <property type="match status" value="1"/>
</dbReference>
<dbReference type="PROSITE" id="PS51112">
    <property type="entry name" value="AMMECR1"/>
    <property type="match status" value="1"/>
</dbReference>
<name>A0A100XXI8_9EURY</name>
<dbReference type="EMBL" id="LLYW01000022">
    <property type="protein sequence ID" value="KUH33286.1"/>
    <property type="molecule type" value="Genomic_DNA"/>
</dbReference>
<dbReference type="OrthoDB" id="25187at2157"/>